<feature type="region of interest" description="Disordered" evidence="1">
    <location>
        <begin position="266"/>
        <end position="410"/>
    </location>
</feature>
<feature type="compositionally biased region" description="Basic and acidic residues" evidence="1">
    <location>
        <begin position="625"/>
        <end position="634"/>
    </location>
</feature>
<feature type="compositionally biased region" description="Low complexity" evidence="1">
    <location>
        <begin position="379"/>
        <end position="402"/>
    </location>
</feature>
<feature type="compositionally biased region" description="Polar residues" evidence="1">
    <location>
        <begin position="266"/>
        <end position="276"/>
    </location>
</feature>
<name>A0A8H2WAA8_9AGAM</name>
<evidence type="ECO:0000256" key="1">
    <source>
        <dbReference type="SAM" id="MobiDB-lite"/>
    </source>
</evidence>
<feature type="compositionally biased region" description="Low complexity" evidence="1">
    <location>
        <begin position="486"/>
        <end position="507"/>
    </location>
</feature>
<dbReference type="Proteomes" id="UP000663840">
    <property type="component" value="Unassembled WGS sequence"/>
</dbReference>
<feature type="compositionally biased region" description="Gly residues" evidence="1">
    <location>
        <begin position="664"/>
        <end position="674"/>
    </location>
</feature>
<feature type="compositionally biased region" description="Polar residues" evidence="1">
    <location>
        <begin position="284"/>
        <end position="296"/>
    </location>
</feature>
<feature type="compositionally biased region" description="Basic and acidic residues" evidence="1">
    <location>
        <begin position="508"/>
        <end position="521"/>
    </location>
</feature>
<sequence length="674" mass="71031">MGFTLLVLAIAVGSARCATSRQSPTECADGSMTLWMQNSDGKNPCELVQDVLRVCDPSFSLEFLPRGYTCDNSYGSTLAPCCCGSPTFALMSACWSCQYNITFELVSTTFTGFVKDCQTLPNPITSYDTRVRSNITALGLPLWSQVEPLAGKWDFTGAWRNSTPSPTVAPPVPTGYPIQFNSTGISKGALAGAIVGAILGSKLLFMLAGYLFYRWWKKQPGHNGEDNERGYVHHVFGSRAHVDLDEDTASPRSSRWLGVPSYLQPTSFHSPSSADSGSPIPGQQELSPHNTPSGQNMPREAQVTPYFPSQGRVESEKARERRRSHSMTLHVANNGGTTSDEENRAPAPQPALLPRPPSTSSGPGSPAAVLNSPPMLAMASRSTSHADSTSTSDLHGHSASTGSGSGTRYQEDDAGYRIVIEDGSGGQEVVRSVPPAYVDYRKGYSNARLDKRSPTRQDSAQADGSNNTHEGSSGSAVSETGRPGGTSDNTSTTCINSSSNHSGPSSPKKQDAEAHDTDTIDAKTMTETNTVREPLTEPDHRDRTESGDSEGAATIKPPAELGNPGPIERSSTSDLAALTAANTAANRPTTSGSNASYHTARPSHATHTSAPAGVTFADPMPQGHDSSEQDDPKTSGDISPPKNDPPQAAASPAPWSWGRALGAFGLGGASPSGS</sequence>
<feature type="compositionally biased region" description="Polar residues" evidence="1">
    <location>
        <begin position="587"/>
        <end position="597"/>
    </location>
</feature>
<comment type="caution">
    <text evidence="3">The sequence shown here is derived from an EMBL/GenBank/DDBJ whole genome shotgun (WGS) entry which is preliminary data.</text>
</comment>
<keyword evidence="2" id="KW-0732">Signal</keyword>
<feature type="chain" id="PRO_5034723358" description="Transmembrane protein" evidence="2">
    <location>
        <begin position="18"/>
        <end position="674"/>
    </location>
</feature>
<organism evidence="3 4">
    <name type="scientific">Rhizoctonia solani</name>
    <dbReference type="NCBI Taxonomy" id="456999"/>
    <lineage>
        <taxon>Eukaryota</taxon>
        <taxon>Fungi</taxon>
        <taxon>Dikarya</taxon>
        <taxon>Basidiomycota</taxon>
        <taxon>Agaricomycotina</taxon>
        <taxon>Agaricomycetes</taxon>
        <taxon>Cantharellales</taxon>
        <taxon>Ceratobasidiaceae</taxon>
        <taxon>Rhizoctonia</taxon>
    </lineage>
</organism>
<evidence type="ECO:0000313" key="4">
    <source>
        <dbReference type="Proteomes" id="UP000663840"/>
    </source>
</evidence>
<evidence type="ECO:0000313" key="3">
    <source>
        <dbReference type="EMBL" id="CAE6351193.1"/>
    </source>
</evidence>
<feature type="compositionally biased region" description="Low complexity" evidence="1">
    <location>
        <begin position="575"/>
        <end position="586"/>
    </location>
</feature>
<proteinExistence type="predicted"/>
<dbReference type="AlphaFoldDB" id="A0A8H2WAA8"/>
<evidence type="ECO:0008006" key="5">
    <source>
        <dbReference type="Google" id="ProtNLM"/>
    </source>
</evidence>
<feature type="compositionally biased region" description="Pro residues" evidence="1">
    <location>
        <begin position="347"/>
        <end position="357"/>
    </location>
</feature>
<protein>
    <recommendedName>
        <fullName evidence="5">Transmembrane protein</fullName>
    </recommendedName>
</protein>
<feature type="compositionally biased region" description="Low complexity" evidence="1">
    <location>
        <begin position="645"/>
        <end position="663"/>
    </location>
</feature>
<gene>
    <name evidence="3" type="ORF">RDB_LOCUS8572</name>
</gene>
<feature type="region of interest" description="Disordered" evidence="1">
    <location>
        <begin position="444"/>
        <end position="674"/>
    </location>
</feature>
<reference evidence="3" key="1">
    <citation type="submission" date="2021-01" db="EMBL/GenBank/DDBJ databases">
        <authorList>
            <person name="Kaushik A."/>
        </authorList>
    </citation>
    <scope>NUCLEOTIDE SEQUENCE</scope>
    <source>
        <strain evidence="3">AG1-1A</strain>
    </source>
</reference>
<feature type="signal peptide" evidence="2">
    <location>
        <begin position="1"/>
        <end position="17"/>
    </location>
</feature>
<evidence type="ECO:0000256" key="2">
    <source>
        <dbReference type="SAM" id="SignalP"/>
    </source>
</evidence>
<feature type="compositionally biased region" description="Basic and acidic residues" evidence="1">
    <location>
        <begin position="534"/>
        <end position="546"/>
    </location>
</feature>
<feature type="compositionally biased region" description="Polar residues" evidence="1">
    <location>
        <begin position="456"/>
        <end position="478"/>
    </location>
</feature>
<accession>A0A8H2WAA8</accession>
<dbReference type="EMBL" id="CAJMWR010000158">
    <property type="protein sequence ID" value="CAE6351193.1"/>
    <property type="molecule type" value="Genomic_DNA"/>
</dbReference>